<gene>
    <name evidence="1" type="ORF">GN299_07435</name>
</gene>
<dbReference type="EMBL" id="WOWR01000006">
    <property type="protein sequence ID" value="KAF0255592.1"/>
    <property type="molecule type" value="Genomic_DNA"/>
</dbReference>
<evidence type="ECO:0000313" key="2">
    <source>
        <dbReference type="Proteomes" id="UP000442695"/>
    </source>
</evidence>
<reference evidence="1 2" key="1">
    <citation type="submission" date="2019-12" db="EMBL/GenBank/DDBJ databases">
        <authorList>
            <person name="Woiski C."/>
        </authorList>
    </citation>
    <scope>NUCLEOTIDE SEQUENCE [LARGE SCALE GENOMIC DNA]</scope>
    <source>
        <strain evidence="1 2">BOE100</strain>
    </source>
</reference>
<comment type="caution">
    <text evidence="1">The sequence shown here is derived from an EMBL/GenBank/DDBJ whole genome shotgun (WGS) entry which is preliminary data.</text>
</comment>
<name>A0A7V8EJY6_PSEPU</name>
<organism evidence="1 2">
    <name type="scientific">Pseudomonas putida</name>
    <name type="common">Arthrobacter siderocapsulatus</name>
    <dbReference type="NCBI Taxonomy" id="303"/>
    <lineage>
        <taxon>Bacteria</taxon>
        <taxon>Pseudomonadati</taxon>
        <taxon>Pseudomonadota</taxon>
        <taxon>Gammaproteobacteria</taxon>
        <taxon>Pseudomonadales</taxon>
        <taxon>Pseudomonadaceae</taxon>
        <taxon>Pseudomonas</taxon>
    </lineage>
</organism>
<protein>
    <submittedName>
        <fullName evidence="1">Uncharacterized protein</fullName>
    </submittedName>
</protein>
<accession>A0A7V8EJY6</accession>
<dbReference type="Proteomes" id="UP000442695">
    <property type="component" value="Unassembled WGS sequence"/>
</dbReference>
<evidence type="ECO:0000313" key="1">
    <source>
        <dbReference type="EMBL" id="KAF0255592.1"/>
    </source>
</evidence>
<dbReference type="RefSeq" id="WP_156858697.1">
    <property type="nucleotide sequence ID" value="NZ_WOWR01000006.1"/>
</dbReference>
<sequence>MMINQLCVGVEQGSAGLKKAVLSLPVPLKNLVHSHQVEQAHQSVHDEAGCEGERA</sequence>
<dbReference type="AlphaFoldDB" id="A0A7V8EJY6"/>
<proteinExistence type="predicted"/>